<accession>A0A256VFU9</accession>
<evidence type="ECO:0000313" key="2">
    <source>
        <dbReference type="Proteomes" id="UP000216122"/>
    </source>
</evidence>
<dbReference type="EMBL" id="NGQC01000052">
    <property type="protein sequence ID" value="OYT02603.1"/>
    <property type="molecule type" value="Genomic_DNA"/>
</dbReference>
<reference evidence="2" key="1">
    <citation type="submission" date="2017-05" db="EMBL/GenBank/DDBJ databases">
        <authorList>
            <person name="Lin X.B."/>
            <person name="Stothard P."/>
            <person name="Tasseva G."/>
            <person name="Walter J."/>
        </authorList>
    </citation>
    <scope>NUCLEOTIDE SEQUENCE [LARGE SCALE GENOMIC DNA]</scope>
    <source>
        <strain evidence="2">103v</strain>
    </source>
</reference>
<reference evidence="1 2" key="2">
    <citation type="submission" date="2017-09" db="EMBL/GenBank/DDBJ databases">
        <title>Tripartite evolution among Lactobacillus johnsonii, Lactobacillus taiwanensis, Lactobacillus reuteri and their rodent host.</title>
        <authorList>
            <person name="Wang T."/>
            <person name="Knowles S."/>
            <person name="Cheng C."/>
        </authorList>
    </citation>
    <scope>NUCLEOTIDE SEQUENCE [LARGE SCALE GENOMIC DNA]</scope>
    <source>
        <strain evidence="1 2">103v</strain>
    </source>
</reference>
<dbReference type="RefSeq" id="WP_094504485.1">
    <property type="nucleotide sequence ID" value="NZ_NGPH01000038.1"/>
</dbReference>
<organism evidence="1 2">
    <name type="scientific">Limosilactobacillus reuteri</name>
    <name type="common">Lactobacillus reuteri</name>
    <dbReference type="NCBI Taxonomy" id="1598"/>
    <lineage>
        <taxon>Bacteria</taxon>
        <taxon>Bacillati</taxon>
        <taxon>Bacillota</taxon>
        <taxon>Bacilli</taxon>
        <taxon>Lactobacillales</taxon>
        <taxon>Lactobacillaceae</taxon>
        <taxon>Limosilactobacillus</taxon>
    </lineage>
</organism>
<sequence>MRAVKKYEIAINSFLSKQKIILYNVSISSFQDLIDNEVGCGDGSYLFYELPQAGSIVNTSLRPLLRTKEINQRNQEYGKMIESLLEE</sequence>
<comment type="caution">
    <text evidence="1">The sequence shown here is derived from an EMBL/GenBank/DDBJ whole genome shotgun (WGS) entry which is preliminary data.</text>
</comment>
<dbReference type="Proteomes" id="UP000216122">
    <property type="component" value="Unassembled WGS sequence"/>
</dbReference>
<evidence type="ECO:0000313" key="1">
    <source>
        <dbReference type="EMBL" id="OYT02603.1"/>
    </source>
</evidence>
<protein>
    <submittedName>
        <fullName evidence="1">Uncharacterized protein</fullName>
    </submittedName>
</protein>
<name>A0A256VFU9_LIMRT</name>
<proteinExistence type="predicted"/>
<gene>
    <name evidence="1" type="ORF">CBG21_08115</name>
</gene>
<dbReference type="AlphaFoldDB" id="A0A256VFU9"/>